<reference evidence="1" key="1">
    <citation type="submission" date="2024-01" db="EMBL/GenBank/DDBJ databases">
        <title>The diversity of rhizobia nodulating Mimosa spp. in eleven states of Brazil covering several biomes is determined by host plant, location, and edaphic factors.</title>
        <authorList>
            <person name="Rouws L."/>
            <person name="Barauna A."/>
            <person name="Beukes C."/>
            <person name="De Faria S.M."/>
            <person name="Gross E."/>
            <person name="Dos Reis Junior F.B."/>
            <person name="Simon M."/>
            <person name="Maluk M."/>
            <person name="Odee D.W."/>
            <person name="Kenicer G."/>
            <person name="Young J.P.W."/>
            <person name="Reis V.M."/>
            <person name="Zilli J."/>
            <person name="James E.K."/>
        </authorList>
    </citation>
    <scope>NUCLEOTIDE SEQUENCE</scope>
    <source>
        <strain evidence="1">JPY452</strain>
    </source>
</reference>
<sequence length="357" mass="37979">MKIKQYALLIGVMAAANANAQSVQIYGLIDSGVMYTSNVGGKKLVSIDPDTQAPDLFGLVGGEDLGGGTKAIFKLEGQFNMNNGAMINGLFGHTAYVGLKDEKWGTLTAGNQIDFMFDSLVAQRWGPAFPVVNAMNLRQSSFQGLNSPRGGPGNGSFDFDRLLGSAIPNAIKYTSPTYNGFSFGGLYSFGGVAGNFGSNSAQSFGVNYRNGGFSLNGAYTYIKYPTLNDGNDGIRNFGVGASYILGAAEFAALYTNTANTQNSARIDVYEGDLTYELSTPLHAHFSYQYQKGNDVLNAQHVNQETLSLVYLLSKRTSLYSTLAFQQSSGGPAWILMAAGPASGGRQTAFSLGLIHSF</sequence>
<dbReference type="Proteomes" id="UP001392318">
    <property type="component" value="Unassembled WGS sequence"/>
</dbReference>
<keyword evidence="2" id="KW-1185">Reference proteome</keyword>
<accession>A0ACC6RTS4</accession>
<gene>
    <name evidence="1" type="ORF">VSR83_34325</name>
</gene>
<proteinExistence type="predicted"/>
<organism evidence="1 2">
    <name type="scientific">Paraburkholderia unamae</name>
    <dbReference type="NCBI Taxonomy" id="219649"/>
    <lineage>
        <taxon>Bacteria</taxon>
        <taxon>Pseudomonadati</taxon>
        <taxon>Pseudomonadota</taxon>
        <taxon>Betaproteobacteria</taxon>
        <taxon>Burkholderiales</taxon>
        <taxon>Burkholderiaceae</taxon>
        <taxon>Paraburkholderia</taxon>
    </lineage>
</organism>
<comment type="caution">
    <text evidence="1">The sequence shown here is derived from an EMBL/GenBank/DDBJ whole genome shotgun (WGS) entry which is preliminary data.</text>
</comment>
<name>A0ACC6RTS4_9BURK</name>
<evidence type="ECO:0000313" key="1">
    <source>
        <dbReference type="EMBL" id="MEM5405033.1"/>
    </source>
</evidence>
<dbReference type="EMBL" id="JAYMRU010000036">
    <property type="protein sequence ID" value="MEM5405033.1"/>
    <property type="molecule type" value="Genomic_DNA"/>
</dbReference>
<protein>
    <submittedName>
        <fullName evidence="1">Porin</fullName>
    </submittedName>
</protein>
<evidence type="ECO:0000313" key="2">
    <source>
        <dbReference type="Proteomes" id="UP001392318"/>
    </source>
</evidence>